<comment type="caution">
    <text evidence="6">The sequence shown here is derived from an EMBL/GenBank/DDBJ whole genome shotgun (WGS) entry which is preliminary data.</text>
</comment>
<dbReference type="CDD" id="cd00452">
    <property type="entry name" value="KDPG_aldolase"/>
    <property type="match status" value="1"/>
</dbReference>
<gene>
    <name evidence="6" type="ORF">HDG40_004134</name>
</gene>
<keyword evidence="5" id="KW-0119">Carbohydrate metabolism</keyword>
<evidence type="ECO:0000313" key="6">
    <source>
        <dbReference type="EMBL" id="MBB5425961.1"/>
    </source>
</evidence>
<organism evidence="6 7">
    <name type="scientific">Paraburkholderia atlantica</name>
    <dbReference type="NCBI Taxonomy" id="2654982"/>
    <lineage>
        <taxon>Bacteria</taxon>
        <taxon>Pseudomonadati</taxon>
        <taxon>Pseudomonadota</taxon>
        <taxon>Betaproteobacteria</taxon>
        <taxon>Burkholderiales</taxon>
        <taxon>Burkholderiaceae</taxon>
        <taxon>Paraburkholderia</taxon>
    </lineage>
</organism>
<evidence type="ECO:0000256" key="3">
    <source>
        <dbReference type="ARBA" id="ARBA00011233"/>
    </source>
</evidence>
<keyword evidence="7" id="KW-1185">Reference proteome</keyword>
<dbReference type="PANTHER" id="PTHR30246">
    <property type="entry name" value="2-KETO-3-DEOXY-6-PHOSPHOGLUCONATE ALDOLASE"/>
    <property type="match status" value="1"/>
</dbReference>
<evidence type="ECO:0000313" key="7">
    <source>
        <dbReference type="Proteomes" id="UP000592780"/>
    </source>
</evidence>
<accession>A0A7W8QAA3</accession>
<evidence type="ECO:0000256" key="2">
    <source>
        <dbReference type="ARBA" id="ARBA00006906"/>
    </source>
</evidence>
<dbReference type="InterPro" id="IPR000887">
    <property type="entry name" value="Aldlse_KDPG_KHG"/>
</dbReference>
<dbReference type="AlphaFoldDB" id="A0A7W8QAA3"/>
<proteinExistence type="inferred from homology"/>
<dbReference type="GO" id="GO:0008675">
    <property type="term" value="F:2-dehydro-3-deoxy-phosphogluconate aldolase activity"/>
    <property type="evidence" value="ECO:0007669"/>
    <property type="project" value="UniProtKB-EC"/>
</dbReference>
<evidence type="ECO:0000256" key="4">
    <source>
        <dbReference type="ARBA" id="ARBA00023239"/>
    </source>
</evidence>
<sequence length="214" mass="21924">MDKAVSLEAIRSSRIVAIIRENDPDIALNAAMACYESGITCIEVALTTPRGLHVIERLAKVANLTVGAGTVLDAQTAASAIHAGATFLLSPAVVPEMIRACSKYGVVSVPGAFTATETLSALEAGADIVKIFPAKTGGPDYIASLAAPFPQAVFMPSGGVSSENLDQWFVRGVIAVGVGGYLTADAASGDYAAVSEKARRLVAAAHTLKLGPAR</sequence>
<dbReference type="EC" id="4.1.2.14" evidence="6"/>
<dbReference type="GO" id="GO:0106009">
    <property type="term" value="F:(4S)-4-hydroxy-2-oxoglutarate aldolase activity"/>
    <property type="evidence" value="ECO:0007669"/>
    <property type="project" value="UniProtKB-EC"/>
</dbReference>
<reference evidence="6 7" key="1">
    <citation type="submission" date="2020-08" db="EMBL/GenBank/DDBJ databases">
        <title>Genomic Encyclopedia of Type Strains, Phase IV (KMG-V): Genome sequencing to study the core and pangenomes of soil and plant-associated prokaryotes.</title>
        <authorList>
            <person name="Whitman W."/>
        </authorList>
    </citation>
    <scope>NUCLEOTIDE SEQUENCE [LARGE SCALE GENOMIC DNA]</scope>
    <source>
        <strain evidence="6 7">JPY158</strain>
    </source>
</reference>
<comment type="similarity">
    <text evidence="2">Belongs to the KHG/KDPG aldolase family.</text>
</comment>
<dbReference type="InterPro" id="IPR013785">
    <property type="entry name" value="Aldolase_TIM"/>
</dbReference>
<evidence type="ECO:0000256" key="5">
    <source>
        <dbReference type="ARBA" id="ARBA00023277"/>
    </source>
</evidence>
<dbReference type="Pfam" id="PF01081">
    <property type="entry name" value="Aldolase"/>
    <property type="match status" value="1"/>
</dbReference>
<dbReference type="OrthoDB" id="9805177at2"/>
<name>A0A7W8QAA3_PARAM</name>
<keyword evidence="4 6" id="KW-0456">Lyase</keyword>
<evidence type="ECO:0000256" key="1">
    <source>
        <dbReference type="ARBA" id="ARBA00004761"/>
    </source>
</evidence>
<comment type="subunit">
    <text evidence="3">Homotrimer.</text>
</comment>
<dbReference type="Gene3D" id="3.20.20.70">
    <property type="entry name" value="Aldolase class I"/>
    <property type="match status" value="1"/>
</dbReference>
<dbReference type="PANTHER" id="PTHR30246:SF1">
    <property type="entry name" value="2-DEHYDRO-3-DEOXY-6-PHOSPHOGALACTONATE ALDOLASE-RELATED"/>
    <property type="match status" value="1"/>
</dbReference>
<dbReference type="RefSeq" id="WP_018437447.1">
    <property type="nucleotide sequence ID" value="NZ_JACHDD010000006.1"/>
</dbReference>
<dbReference type="Proteomes" id="UP000592780">
    <property type="component" value="Unassembled WGS sequence"/>
</dbReference>
<dbReference type="EMBL" id="JACHDD010000006">
    <property type="protein sequence ID" value="MBB5425961.1"/>
    <property type="molecule type" value="Genomic_DNA"/>
</dbReference>
<dbReference type="EC" id="4.1.3.42" evidence="6"/>
<protein>
    <submittedName>
        <fullName evidence="6">2-dehydro-3-deoxyphosphogluconate aldolase/(4S)-4-hydroxy-2-oxoglutarate aldolase</fullName>
        <ecNumber evidence="6">4.1.2.14</ecNumber>
        <ecNumber evidence="6">4.1.3.42</ecNumber>
    </submittedName>
</protein>
<comment type="pathway">
    <text evidence="1">Carbohydrate acid metabolism.</text>
</comment>
<dbReference type="SUPFAM" id="SSF51569">
    <property type="entry name" value="Aldolase"/>
    <property type="match status" value="1"/>
</dbReference>
<dbReference type="NCBIfam" id="TIGR01182">
    <property type="entry name" value="eda"/>
    <property type="match status" value="1"/>
</dbReference>